<reference evidence="3" key="1">
    <citation type="submission" date="2023-03" db="EMBL/GenBank/DDBJ databases">
        <title>Massive genome expansion in bonnet fungi (Mycena s.s.) driven by repeated elements and novel gene families across ecological guilds.</title>
        <authorList>
            <consortium name="Lawrence Berkeley National Laboratory"/>
            <person name="Harder C.B."/>
            <person name="Miyauchi S."/>
            <person name="Viragh M."/>
            <person name="Kuo A."/>
            <person name="Thoen E."/>
            <person name="Andreopoulos B."/>
            <person name="Lu D."/>
            <person name="Skrede I."/>
            <person name="Drula E."/>
            <person name="Henrissat B."/>
            <person name="Morin E."/>
            <person name="Kohler A."/>
            <person name="Barry K."/>
            <person name="LaButti K."/>
            <person name="Morin E."/>
            <person name="Salamov A."/>
            <person name="Lipzen A."/>
            <person name="Mereny Z."/>
            <person name="Hegedus B."/>
            <person name="Baldrian P."/>
            <person name="Stursova M."/>
            <person name="Weitz H."/>
            <person name="Taylor A."/>
            <person name="Grigoriev I.V."/>
            <person name="Nagy L.G."/>
            <person name="Martin F."/>
            <person name="Kauserud H."/>
        </authorList>
    </citation>
    <scope>NUCLEOTIDE SEQUENCE</scope>
    <source>
        <strain evidence="3">9144</strain>
    </source>
</reference>
<dbReference type="PANTHER" id="PTHR43355:SF2">
    <property type="entry name" value="FLAVIN REDUCTASE (NADPH)"/>
    <property type="match status" value="1"/>
</dbReference>
<dbReference type="InterPro" id="IPR016040">
    <property type="entry name" value="NAD(P)-bd_dom"/>
</dbReference>
<protein>
    <submittedName>
        <fullName evidence="3">NAD-P-binding protein</fullName>
    </submittedName>
</protein>
<evidence type="ECO:0000313" key="3">
    <source>
        <dbReference type="EMBL" id="KAJ7201667.1"/>
    </source>
</evidence>
<accession>A0AAD6V3M2</accession>
<keyword evidence="4" id="KW-1185">Reference proteome</keyword>
<evidence type="ECO:0000256" key="1">
    <source>
        <dbReference type="ARBA" id="ARBA00038376"/>
    </source>
</evidence>
<dbReference type="InterPro" id="IPR051606">
    <property type="entry name" value="Polyketide_Oxido-like"/>
</dbReference>
<dbReference type="InterPro" id="IPR036291">
    <property type="entry name" value="NAD(P)-bd_dom_sf"/>
</dbReference>
<dbReference type="EMBL" id="JARJCW010000058">
    <property type="protein sequence ID" value="KAJ7201667.1"/>
    <property type="molecule type" value="Genomic_DNA"/>
</dbReference>
<dbReference type="AlphaFoldDB" id="A0AAD6V3M2"/>
<gene>
    <name evidence="3" type="ORF">GGX14DRAFT_464611</name>
</gene>
<dbReference type="Pfam" id="PF13460">
    <property type="entry name" value="NAD_binding_10"/>
    <property type="match status" value="1"/>
</dbReference>
<sequence>MRLLIFGATGAMGVFIARRFLHVYPSCTLVLYARNPSKLPADLTEDRSVIVVHGQLDELHNLSKAMEGVSAVITALGPTGRKGPLYPANKPIATAYARIIETMRVHGVRRLVALTTPTVRDPADQFSLPLAFLRTTFATIAWNVVRDIIAVGETVRTVGADLDWTLVRLALHSSDSDPNAEVIAGYMGDGRVKAVSSRGGAAAFIIDELEKRAWVHKAPILSSP</sequence>
<dbReference type="Proteomes" id="UP001219525">
    <property type="component" value="Unassembled WGS sequence"/>
</dbReference>
<comment type="similarity">
    <text evidence="1">Belongs to the avfA family.</text>
</comment>
<comment type="caution">
    <text evidence="3">The sequence shown here is derived from an EMBL/GenBank/DDBJ whole genome shotgun (WGS) entry which is preliminary data.</text>
</comment>
<dbReference type="Gene3D" id="3.40.50.720">
    <property type="entry name" value="NAD(P)-binding Rossmann-like Domain"/>
    <property type="match status" value="1"/>
</dbReference>
<dbReference type="SUPFAM" id="SSF51735">
    <property type="entry name" value="NAD(P)-binding Rossmann-fold domains"/>
    <property type="match status" value="1"/>
</dbReference>
<feature type="domain" description="NAD(P)-binding" evidence="2">
    <location>
        <begin position="7"/>
        <end position="210"/>
    </location>
</feature>
<dbReference type="PANTHER" id="PTHR43355">
    <property type="entry name" value="FLAVIN REDUCTASE (NADPH)"/>
    <property type="match status" value="1"/>
</dbReference>
<evidence type="ECO:0000259" key="2">
    <source>
        <dbReference type="Pfam" id="PF13460"/>
    </source>
</evidence>
<evidence type="ECO:0000313" key="4">
    <source>
        <dbReference type="Proteomes" id="UP001219525"/>
    </source>
</evidence>
<proteinExistence type="inferred from homology"/>
<organism evidence="3 4">
    <name type="scientific">Mycena pura</name>
    <dbReference type="NCBI Taxonomy" id="153505"/>
    <lineage>
        <taxon>Eukaryota</taxon>
        <taxon>Fungi</taxon>
        <taxon>Dikarya</taxon>
        <taxon>Basidiomycota</taxon>
        <taxon>Agaricomycotina</taxon>
        <taxon>Agaricomycetes</taxon>
        <taxon>Agaricomycetidae</taxon>
        <taxon>Agaricales</taxon>
        <taxon>Marasmiineae</taxon>
        <taxon>Mycenaceae</taxon>
        <taxon>Mycena</taxon>
    </lineage>
</organism>
<dbReference type="GO" id="GO:0016646">
    <property type="term" value="F:oxidoreductase activity, acting on the CH-NH group of donors, NAD or NADP as acceptor"/>
    <property type="evidence" value="ECO:0007669"/>
    <property type="project" value="TreeGrafter"/>
</dbReference>
<name>A0AAD6V3M2_9AGAR</name>